<dbReference type="PANTHER" id="PTHR43441">
    <property type="entry name" value="RIBOSOMAL-PROTEIN-SERINE ACETYLTRANSFERASE"/>
    <property type="match status" value="1"/>
</dbReference>
<dbReference type="GO" id="GO:0005737">
    <property type="term" value="C:cytoplasm"/>
    <property type="evidence" value="ECO:0007669"/>
    <property type="project" value="TreeGrafter"/>
</dbReference>
<keyword evidence="2" id="KW-0808">Transferase</keyword>
<dbReference type="InterPro" id="IPR051908">
    <property type="entry name" value="Ribosomal_N-acetyltransferase"/>
</dbReference>
<dbReference type="SUPFAM" id="SSF55729">
    <property type="entry name" value="Acyl-CoA N-acyltransferases (Nat)"/>
    <property type="match status" value="1"/>
</dbReference>
<accession>A0A7W7VTN1</accession>
<reference evidence="2 3" key="1">
    <citation type="submission" date="2020-08" db="EMBL/GenBank/DDBJ databases">
        <title>Sequencing the genomes of 1000 actinobacteria strains.</title>
        <authorList>
            <person name="Klenk H.-P."/>
        </authorList>
    </citation>
    <scope>NUCLEOTIDE SEQUENCE [LARGE SCALE GENOMIC DNA]</scope>
    <source>
        <strain evidence="2 3">DSM 41654</strain>
    </source>
</reference>
<dbReference type="RefSeq" id="WP_184934072.1">
    <property type="nucleotide sequence ID" value="NZ_JACHJV010000001.1"/>
</dbReference>
<dbReference type="AlphaFoldDB" id="A0A7W7VTN1"/>
<feature type="domain" description="N-acetyltransferase" evidence="1">
    <location>
        <begin position="9"/>
        <end position="163"/>
    </location>
</feature>
<dbReference type="GO" id="GO:0008999">
    <property type="term" value="F:protein-N-terminal-alanine acetyltransferase activity"/>
    <property type="evidence" value="ECO:0007669"/>
    <property type="project" value="TreeGrafter"/>
</dbReference>
<proteinExistence type="predicted"/>
<evidence type="ECO:0000313" key="3">
    <source>
        <dbReference type="Proteomes" id="UP000540506"/>
    </source>
</evidence>
<keyword evidence="3" id="KW-1185">Reference proteome</keyword>
<evidence type="ECO:0000313" key="2">
    <source>
        <dbReference type="EMBL" id="MBB4921794.1"/>
    </source>
</evidence>
<dbReference type="EMBL" id="JACHJV010000001">
    <property type="protein sequence ID" value="MBB4921794.1"/>
    <property type="molecule type" value="Genomic_DNA"/>
</dbReference>
<name>A0A7W7VTN1_KITKI</name>
<dbReference type="PANTHER" id="PTHR43441:SF6">
    <property type="entry name" value="N-ACETYLTRANSFERASE DOMAIN-CONTAINING PROTEIN"/>
    <property type="match status" value="1"/>
</dbReference>
<organism evidence="2 3">
    <name type="scientific">Kitasatospora kifunensis</name>
    <name type="common">Streptomyces kifunensis</name>
    <dbReference type="NCBI Taxonomy" id="58351"/>
    <lineage>
        <taxon>Bacteria</taxon>
        <taxon>Bacillati</taxon>
        <taxon>Actinomycetota</taxon>
        <taxon>Actinomycetes</taxon>
        <taxon>Kitasatosporales</taxon>
        <taxon>Streptomycetaceae</taxon>
        <taxon>Kitasatospora</taxon>
    </lineage>
</organism>
<protein>
    <submittedName>
        <fullName evidence="2">RimJ/RimL family protein N-acetyltransferase</fullName>
    </submittedName>
</protein>
<dbReference type="InterPro" id="IPR000182">
    <property type="entry name" value="GNAT_dom"/>
</dbReference>
<dbReference type="PROSITE" id="PS51186">
    <property type="entry name" value="GNAT"/>
    <property type="match status" value="1"/>
</dbReference>
<dbReference type="Gene3D" id="3.40.630.30">
    <property type="match status" value="1"/>
</dbReference>
<dbReference type="Proteomes" id="UP000540506">
    <property type="component" value="Unassembled WGS sequence"/>
</dbReference>
<evidence type="ECO:0000259" key="1">
    <source>
        <dbReference type="PROSITE" id="PS51186"/>
    </source>
</evidence>
<dbReference type="GO" id="GO:1990189">
    <property type="term" value="F:protein N-terminal-serine acetyltransferase activity"/>
    <property type="evidence" value="ECO:0007669"/>
    <property type="project" value="TreeGrafter"/>
</dbReference>
<dbReference type="Pfam" id="PF13302">
    <property type="entry name" value="Acetyltransf_3"/>
    <property type="match status" value="1"/>
</dbReference>
<gene>
    <name evidence="2" type="ORF">FHR34_000787</name>
</gene>
<dbReference type="CDD" id="cd04301">
    <property type="entry name" value="NAT_SF"/>
    <property type="match status" value="1"/>
</dbReference>
<dbReference type="InterPro" id="IPR016181">
    <property type="entry name" value="Acyl_CoA_acyltransferase"/>
</dbReference>
<comment type="caution">
    <text evidence="2">The sequence shown here is derived from an EMBL/GenBank/DDBJ whole genome shotgun (WGS) entry which is preliminary data.</text>
</comment>
<sequence>MNDLLTERLILHPFTVAEAERVAAGTAAPEDNWLADYPSEGERVGAGMFAKRSASQGATQPFGGWEIRRRSDGAAIGGIGFHGAPDEHGTATIGYGLSASVRGQGYASEALRGILAAAPGWGVKRLLGDTDLDNLPSQRVMEACGLVFTHQDAELKYYGIDLV</sequence>